<accession>A0AA39YDP9</accession>
<reference evidence="2" key="1">
    <citation type="submission" date="2023-06" db="EMBL/GenBank/DDBJ databases">
        <title>Genome-scale phylogeny and comparative genomics of the fungal order Sordariales.</title>
        <authorList>
            <consortium name="Lawrence Berkeley National Laboratory"/>
            <person name="Hensen N."/>
            <person name="Bonometti L."/>
            <person name="Westerberg I."/>
            <person name="Brannstrom I.O."/>
            <person name="Guillou S."/>
            <person name="Cros-Aarteil S."/>
            <person name="Calhoun S."/>
            <person name="Haridas S."/>
            <person name="Kuo A."/>
            <person name="Mondo S."/>
            <person name="Pangilinan J."/>
            <person name="Riley R."/>
            <person name="Labutti K."/>
            <person name="Andreopoulos B."/>
            <person name="Lipzen A."/>
            <person name="Chen C."/>
            <person name="Yanf M."/>
            <person name="Daum C."/>
            <person name="Ng V."/>
            <person name="Clum A."/>
            <person name="Steindorff A."/>
            <person name="Ohm R."/>
            <person name="Martin F."/>
            <person name="Silar P."/>
            <person name="Natvig D."/>
            <person name="Lalanne C."/>
            <person name="Gautier V."/>
            <person name="Ament-Velasquez S.L."/>
            <person name="Kruys A."/>
            <person name="Hutchinson M.I."/>
            <person name="Powell A.J."/>
            <person name="Barry K."/>
            <person name="Miller A.N."/>
            <person name="Grigoriev I.V."/>
            <person name="Debuchy R."/>
            <person name="Gladieux P."/>
            <person name="Thoren M.H."/>
            <person name="Johannesson H."/>
        </authorList>
    </citation>
    <scope>NUCLEOTIDE SEQUENCE</scope>
    <source>
        <strain evidence="2">SMH2532-1</strain>
    </source>
</reference>
<gene>
    <name evidence="2" type="ORF">B0T16DRAFT_389623</name>
</gene>
<sequence>MEHRFCLFYLQSGSKRRMKRKEEPTDIEYVRVRVQERMSPTLYPQTWSERRTLCLEGLVGMSTGEMEGLTAVSAASRAQNDTNTSLSREPEQPVSDQDPFPSQIRGWFTTATNCSGDDHWWRDFGIDGVVSFGPITFVERIDHELGIDVDLTEGNGVYSCESGAMSHGGAPRGTPCGVGPVGSRSRADTSWRRIRDATTSVCSSCERCAVRSERNTEGLQNGIDWWLAGWLRVVSCTKRGDKKGRKDPVRPQLVIAAVW</sequence>
<keyword evidence="3" id="KW-1185">Reference proteome</keyword>
<dbReference type="AlphaFoldDB" id="A0AA39YDP9"/>
<proteinExistence type="predicted"/>
<protein>
    <submittedName>
        <fullName evidence="2">Uncharacterized protein</fullName>
    </submittedName>
</protein>
<evidence type="ECO:0000256" key="1">
    <source>
        <dbReference type="SAM" id="MobiDB-lite"/>
    </source>
</evidence>
<feature type="compositionally biased region" description="Polar residues" evidence="1">
    <location>
        <begin position="76"/>
        <end position="87"/>
    </location>
</feature>
<name>A0AA39YDP9_9PEZI</name>
<feature type="region of interest" description="Disordered" evidence="1">
    <location>
        <begin position="73"/>
        <end position="102"/>
    </location>
</feature>
<comment type="caution">
    <text evidence="2">The sequence shown here is derived from an EMBL/GenBank/DDBJ whole genome shotgun (WGS) entry which is preliminary data.</text>
</comment>
<evidence type="ECO:0000313" key="2">
    <source>
        <dbReference type="EMBL" id="KAK0649602.1"/>
    </source>
</evidence>
<evidence type="ECO:0000313" key="3">
    <source>
        <dbReference type="Proteomes" id="UP001174936"/>
    </source>
</evidence>
<organism evidence="2 3">
    <name type="scientific">Cercophora newfieldiana</name>
    <dbReference type="NCBI Taxonomy" id="92897"/>
    <lineage>
        <taxon>Eukaryota</taxon>
        <taxon>Fungi</taxon>
        <taxon>Dikarya</taxon>
        <taxon>Ascomycota</taxon>
        <taxon>Pezizomycotina</taxon>
        <taxon>Sordariomycetes</taxon>
        <taxon>Sordariomycetidae</taxon>
        <taxon>Sordariales</taxon>
        <taxon>Lasiosphaeriaceae</taxon>
        <taxon>Cercophora</taxon>
    </lineage>
</organism>
<dbReference type="EMBL" id="JAULSV010000003">
    <property type="protein sequence ID" value="KAK0649602.1"/>
    <property type="molecule type" value="Genomic_DNA"/>
</dbReference>
<dbReference type="Proteomes" id="UP001174936">
    <property type="component" value="Unassembled WGS sequence"/>
</dbReference>
<feature type="region of interest" description="Disordered" evidence="1">
    <location>
        <begin position="168"/>
        <end position="190"/>
    </location>
</feature>